<comment type="caution">
    <text evidence="1">The sequence shown here is derived from an EMBL/GenBank/DDBJ whole genome shotgun (WGS) entry which is preliminary data.</text>
</comment>
<reference evidence="1 2" key="1">
    <citation type="journal article" date="2019" name="Genome Biol. Evol.">
        <title>Insights into the evolution of the New World diploid cottons (Gossypium, subgenus Houzingenia) based on genome sequencing.</title>
        <authorList>
            <person name="Grover C.E."/>
            <person name="Arick M.A. 2nd"/>
            <person name="Thrash A."/>
            <person name="Conover J.L."/>
            <person name="Sanders W.S."/>
            <person name="Peterson D.G."/>
            <person name="Frelichowski J.E."/>
            <person name="Scheffler J.A."/>
            <person name="Scheffler B.E."/>
            <person name="Wendel J.F."/>
        </authorList>
    </citation>
    <scope>NUCLEOTIDE SEQUENCE [LARGE SCALE GENOMIC DNA]</scope>
    <source>
        <strain evidence="1">157</strain>
        <tissue evidence="1">Leaf</tissue>
    </source>
</reference>
<dbReference type="EMBL" id="JABEZX010000005">
    <property type="protein sequence ID" value="MBA0556216.1"/>
    <property type="molecule type" value="Genomic_DNA"/>
</dbReference>
<proteinExistence type="predicted"/>
<sequence length="26" mass="3249">MDYSRNSEDELKGIWQSWDEVKKTRF</sequence>
<evidence type="ECO:0000313" key="2">
    <source>
        <dbReference type="Proteomes" id="UP000593572"/>
    </source>
</evidence>
<accession>A0A7J8LUW1</accession>
<dbReference type="Proteomes" id="UP000593572">
    <property type="component" value="Unassembled WGS sequence"/>
</dbReference>
<organism evidence="1 2">
    <name type="scientific">Gossypium lobatum</name>
    <dbReference type="NCBI Taxonomy" id="34289"/>
    <lineage>
        <taxon>Eukaryota</taxon>
        <taxon>Viridiplantae</taxon>
        <taxon>Streptophyta</taxon>
        <taxon>Embryophyta</taxon>
        <taxon>Tracheophyta</taxon>
        <taxon>Spermatophyta</taxon>
        <taxon>Magnoliopsida</taxon>
        <taxon>eudicotyledons</taxon>
        <taxon>Gunneridae</taxon>
        <taxon>Pentapetalae</taxon>
        <taxon>rosids</taxon>
        <taxon>malvids</taxon>
        <taxon>Malvales</taxon>
        <taxon>Malvaceae</taxon>
        <taxon>Malvoideae</taxon>
        <taxon>Gossypium</taxon>
    </lineage>
</organism>
<keyword evidence="2" id="KW-1185">Reference proteome</keyword>
<protein>
    <submittedName>
        <fullName evidence="1">Uncharacterized protein</fullName>
    </submittedName>
</protein>
<feature type="non-terminal residue" evidence="1">
    <location>
        <position position="26"/>
    </location>
</feature>
<evidence type="ECO:0000313" key="1">
    <source>
        <dbReference type="EMBL" id="MBA0556216.1"/>
    </source>
</evidence>
<gene>
    <name evidence="1" type="ORF">Golob_026334</name>
</gene>
<dbReference type="AlphaFoldDB" id="A0A7J8LUW1"/>
<name>A0A7J8LUW1_9ROSI</name>